<accession>A0A9X9IAC2</accession>
<dbReference type="PROSITE" id="PS50995">
    <property type="entry name" value="HTH_MARR_2"/>
    <property type="match status" value="1"/>
</dbReference>
<dbReference type="PANTHER" id="PTHR33164">
    <property type="entry name" value="TRANSCRIPTIONAL REGULATOR, MARR FAMILY"/>
    <property type="match status" value="1"/>
</dbReference>
<dbReference type="RefSeq" id="WP_078516383.1">
    <property type="nucleotide sequence ID" value="NZ_CP066343.1"/>
</dbReference>
<dbReference type="PRINTS" id="PR00598">
    <property type="entry name" value="HTHMARR"/>
</dbReference>
<dbReference type="SMART" id="SM00347">
    <property type="entry name" value="HTH_MARR"/>
    <property type="match status" value="1"/>
</dbReference>
<dbReference type="InterPro" id="IPR039422">
    <property type="entry name" value="MarR/SlyA-like"/>
</dbReference>
<reference evidence="2" key="1">
    <citation type="submission" date="2020-12" db="EMBL/GenBank/DDBJ databases">
        <title>Complete genome investigation of Xanthomonas citri pv. durantae LMG696.</title>
        <authorList>
            <person name="Rana R."/>
            <person name="Bansal K."/>
            <person name="Patil P.B."/>
        </authorList>
    </citation>
    <scope>NUCLEOTIDE SEQUENCE</scope>
    <source>
        <strain evidence="2">LMG696</strain>
    </source>
</reference>
<dbReference type="AlphaFoldDB" id="A0A9X9IAC2"/>
<dbReference type="Gene3D" id="1.10.10.10">
    <property type="entry name" value="Winged helix-like DNA-binding domain superfamily/Winged helix DNA-binding domain"/>
    <property type="match status" value="1"/>
</dbReference>
<evidence type="ECO:0000313" key="3">
    <source>
        <dbReference type="Proteomes" id="UP000190508"/>
    </source>
</evidence>
<dbReference type="InterPro" id="IPR036390">
    <property type="entry name" value="WH_DNA-bd_sf"/>
</dbReference>
<sequence>MSTLKRVTRPVRRPRSVAVDESGATPADECDLSVLTDTFGFLIRACQLLAFRGFYEALGDTGLTPGSYATLALIGANPGVRQGFVASLLGFREPNMVRLMKELSSAGLVSRKALEHDRRATGLELTPKGRQFMEDIQGRIDELECGYTQNLTVKERDTLMALLKKVFRQSTHQNDTFEFHDH</sequence>
<dbReference type="GO" id="GO:0003700">
    <property type="term" value="F:DNA-binding transcription factor activity"/>
    <property type="evidence" value="ECO:0007669"/>
    <property type="project" value="InterPro"/>
</dbReference>
<dbReference type="PANTHER" id="PTHR33164:SF43">
    <property type="entry name" value="HTH-TYPE TRANSCRIPTIONAL REPRESSOR YETL"/>
    <property type="match status" value="1"/>
</dbReference>
<evidence type="ECO:0000313" key="2">
    <source>
        <dbReference type="EMBL" id="UVG56995.1"/>
    </source>
</evidence>
<gene>
    <name evidence="2" type="ORF">Xdur_011965</name>
</gene>
<dbReference type="InterPro" id="IPR036388">
    <property type="entry name" value="WH-like_DNA-bd_sf"/>
</dbReference>
<feature type="domain" description="HTH marR-type" evidence="1">
    <location>
        <begin position="35"/>
        <end position="168"/>
    </location>
</feature>
<name>A0A9X9IAC2_XANCI</name>
<dbReference type="InterPro" id="IPR000835">
    <property type="entry name" value="HTH_MarR-typ"/>
</dbReference>
<proteinExistence type="predicted"/>
<dbReference type="Pfam" id="PF12802">
    <property type="entry name" value="MarR_2"/>
    <property type="match status" value="1"/>
</dbReference>
<dbReference type="SUPFAM" id="SSF46785">
    <property type="entry name" value="Winged helix' DNA-binding domain"/>
    <property type="match status" value="1"/>
</dbReference>
<dbReference type="GO" id="GO:0006950">
    <property type="term" value="P:response to stress"/>
    <property type="evidence" value="ECO:0007669"/>
    <property type="project" value="TreeGrafter"/>
</dbReference>
<dbReference type="EMBL" id="CP066343">
    <property type="protein sequence ID" value="UVG56995.1"/>
    <property type="molecule type" value="Genomic_DNA"/>
</dbReference>
<evidence type="ECO:0000259" key="1">
    <source>
        <dbReference type="PROSITE" id="PS50995"/>
    </source>
</evidence>
<organism evidence="2 3">
    <name type="scientific">Xanthomonas citri pv. durantae</name>
    <dbReference type="NCBI Taxonomy" id="487862"/>
    <lineage>
        <taxon>Bacteria</taxon>
        <taxon>Pseudomonadati</taxon>
        <taxon>Pseudomonadota</taxon>
        <taxon>Gammaproteobacteria</taxon>
        <taxon>Lysobacterales</taxon>
        <taxon>Lysobacteraceae</taxon>
        <taxon>Xanthomonas</taxon>
    </lineage>
</organism>
<protein>
    <submittedName>
        <fullName evidence="2">Winged helix-turn-helix transcriptional regulator</fullName>
    </submittedName>
</protein>
<dbReference type="Proteomes" id="UP000190508">
    <property type="component" value="Chromosome"/>
</dbReference>